<sequence>MVGVTAGGDVKDDNDERYDIKAGVNLSIAIETPMDKGRIGLYLASQRNKTERIDTKTKLHILQFQSSVVYPLKNGFRSYVGLGLGGGYLDAPWVDNHWGFSGSAFTGIEYPISETVSFNSQLRWLGVSVDDNANTAVSM</sequence>
<accession>A0A7X8TMK1</accession>
<dbReference type="RefSeq" id="WP_168834596.1">
    <property type="nucleotide sequence ID" value="NZ_JABAIK010000001.1"/>
</dbReference>
<evidence type="ECO:0000313" key="2">
    <source>
        <dbReference type="Proteomes" id="UP000535589"/>
    </source>
</evidence>
<name>A0A7X8TMK1_9VIBR</name>
<gene>
    <name evidence="1" type="ORF">HGP28_01160</name>
</gene>
<dbReference type="Proteomes" id="UP000535589">
    <property type="component" value="Unassembled WGS sequence"/>
</dbReference>
<comment type="caution">
    <text evidence="1">The sequence shown here is derived from an EMBL/GenBank/DDBJ whole genome shotgun (WGS) entry which is preliminary data.</text>
</comment>
<reference evidence="1 2" key="1">
    <citation type="submission" date="2020-04" db="EMBL/GenBank/DDBJ databases">
        <title>Vibrio sp. SM6, a novel species isolated from seawater.</title>
        <authorList>
            <person name="Wang X."/>
        </authorList>
    </citation>
    <scope>NUCLEOTIDE SEQUENCE [LARGE SCALE GENOMIC DNA]</scope>
    <source>
        <strain evidence="1 2">SM6</strain>
    </source>
</reference>
<dbReference type="Gene3D" id="2.40.160.20">
    <property type="match status" value="1"/>
</dbReference>
<evidence type="ECO:0000313" key="1">
    <source>
        <dbReference type="EMBL" id="NLS11496.1"/>
    </source>
</evidence>
<dbReference type="SUPFAM" id="SSF56925">
    <property type="entry name" value="OMPA-like"/>
    <property type="match status" value="1"/>
</dbReference>
<dbReference type="EMBL" id="JABAIK010000001">
    <property type="protein sequence ID" value="NLS11496.1"/>
    <property type="molecule type" value="Genomic_DNA"/>
</dbReference>
<organism evidence="1 2">
    <name type="scientific">Vibrio agarilyticus</name>
    <dbReference type="NCBI Taxonomy" id="2726741"/>
    <lineage>
        <taxon>Bacteria</taxon>
        <taxon>Pseudomonadati</taxon>
        <taxon>Pseudomonadota</taxon>
        <taxon>Gammaproteobacteria</taxon>
        <taxon>Vibrionales</taxon>
        <taxon>Vibrionaceae</taxon>
        <taxon>Vibrio</taxon>
    </lineage>
</organism>
<dbReference type="InterPro" id="IPR011250">
    <property type="entry name" value="OMP/PagP_B-barrel"/>
</dbReference>
<keyword evidence="2" id="KW-1185">Reference proteome</keyword>
<dbReference type="AlphaFoldDB" id="A0A7X8TMK1"/>
<proteinExistence type="predicted"/>
<protein>
    <submittedName>
        <fullName evidence="1">Porin family protein</fullName>
    </submittedName>
</protein>